<dbReference type="Proteomes" id="UP001177670">
    <property type="component" value="Unassembled WGS sequence"/>
</dbReference>
<name>A0AA40FW53_9HYME</name>
<comment type="caution">
    <text evidence="1">The sequence shown here is derived from an EMBL/GenBank/DDBJ whole genome shotgun (WGS) entry which is preliminary data.</text>
</comment>
<proteinExistence type="predicted"/>
<dbReference type="Gene3D" id="3.40.50.2300">
    <property type="match status" value="1"/>
</dbReference>
<sequence length="83" mass="9319">MYDSVQVFAVGLRTLEQSHALRPANISCEMEHPWDGGLSLINYINSVSKEKEKIIPTTNRIISRRVASSTSSTEDVSPEWPED</sequence>
<evidence type="ECO:0000313" key="2">
    <source>
        <dbReference type="Proteomes" id="UP001177670"/>
    </source>
</evidence>
<dbReference type="EMBL" id="JAHYIQ010000014">
    <property type="protein sequence ID" value="KAK1126361.1"/>
    <property type="molecule type" value="Genomic_DNA"/>
</dbReference>
<reference evidence="1" key="1">
    <citation type="submission" date="2021-10" db="EMBL/GenBank/DDBJ databases">
        <title>Melipona bicolor Genome sequencing and assembly.</title>
        <authorList>
            <person name="Araujo N.S."/>
            <person name="Arias M.C."/>
        </authorList>
    </citation>
    <scope>NUCLEOTIDE SEQUENCE</scope>
    <source>
        <strain evidence="1">USP_2M_L1-L4_2017</strain>
        <tissue evidence="1">Whole body</tissue>
    </source>
</reference>
<gene>
    <name evidence="1" type="ORF">K0M31_004999</name>
</gene>
<protein>
    <submittedName>
        <fullName evidence="1">Uncharacterized protein</fullName>
    </submittedName>
</protein>
<accession>A0AA40FW53</accession>
<organism evidence="1 2">
    <name type="scientific">Melipona bicolor</name>
    <dbReference type="NCBI Taxonomy" id="60889"/>
    <lineage>
        <taxon>Eukaryota</taxon>
        <taxon>Metazoa</taxon>
        <taxon>Ecdysozoa</taxon>
        <taxon>Arthropoda</taxon>
        <taxon>Hexapoda</taxon>
        <taxon>Insecta</taxon>
        <taxon>Pterygota</taxon>
        <taxon>Neoptera</taxon>
        <taxon>Endopterygota</taxon>
        <taxon>Hymenoptera</taxon>
        <taxon>Apocrita</taxon>
        <taxon>Aculeata</taxon>
        <taxon>Apoidea</taxon>
        <taxon>Anthophila</taxon>
        <taxon>Apidae</taxon>
        <taxon>Melipona</taxon>
    </lineage>
</organism>
<keyword evidence="2" id="KW-1185">Reference proteome</keyword>
<dbReference type="AlphaFoldDB" id="A0AA40FW53"/>
<evidence type="ECO:0000313" key="1">
    <source>
        <dbReference type="EMBL" id="KAK1126361.1"/>
    </source>
</evidence>